<proteinExistence type="predicted"/>
<reference evidence="1" key="1">
    <citation type="submission" date="2014-09" db="EMBL/GenBank/DDBJ databases">
        <authorList>
            <person name="Magalhaes I.L.F."/>
            <person name="Oliveira U."/>
            <person name="Santos F.R."/>
            <person name="Vidigal T.H.D.A."/>
            <person name="Brescovit A.D."/>
            <person name="Santos A.J."/>
        </authorList>
    </citation>
    <scope>NUCLEOTIDE SEQUENCE</scope>
    <source>
        <tissue evidence="1">Shoot tissue taken approximately 20 cm above the soil surface</tissue>
    </source>
</reference>
<evidence type="ECO:0000313" key="1">
    <source>
        <dbReference type="EMBL" id="JAD31641.1"/>
    </source>
</evidence>
<organism evidence="1">
    <name type="scientific">Arundo donax</name>
    <name type="common">Giant reed</name>
    <name type="synonym">Donax arundinaceus</name>
    <dbReference type="NCBI Taxonomy" id="35708"/>
    <lineage>
        <taxon>Eukaryota</taxon>
        <taxon>Viridiplantae</taxon>
        <taxon>Streptophyta</taxon>
        <taxon>Embryophyta</taxon>
        <taxon>Tracheophyta</taxon>
        <taxon>Spermatophyta</taxon>
        <taxon>Magnoliopsida</taxon>
        <taxon>Liliopsida</taxon>
        <taxon>Poales</taxon>
        <taxon>Poaceae</taxon>
        <taxon>PACMAD clade</taxon>
        <taxon>Arundinoideae</taxon>
        <taxon>Arundineae</taxon>
        <taxon>Arundo</taxon>
    </lineage>
</organism>
<name>A0A0A8YYL3_ARUDO</name>
<dbReference type="EMBL" id="GBRH01266254">
    <property type="protein sequence ID" value="JAD31641.1"/>
    <property type="molecule type" value="Transcribed_RNA"/>
</dbReference>
<protein>
    <submittedName>
        <fullName evidence="1">Uncharacterized protein</fullName>
    </submittedName>
</protein>
<accession>A0A0A8YYL3</accession>
<sequence>MVHNGACFIVPWFLCFNHLGWAGYISNFGFPQSCKRQ</sequence>
<reference evidence="1" key="2">
    <citation type="journal article" date="2015" name="Data Brief">
        <title>Shoot transcriptome of the giant reed, Arundo donax.</title>
        <authorList>
            <person name="Barrero R.A."/>
            <person name="Guerrero F.D."/>
            <person name="Moolhuijzen P."/>
            <person name="Goolsby J.A."/>
            <person name="Tidwell J."/>
            <person name="Bellgard S.E."/>
            <person name="Bellgard M.I."/>
        </authorList>
    </citation>
    <scope>NUCLEOTIDE SEQUENCE</scope>
    <source>
        <tissue evidence="1">Shoot tissue taken approximately 20 cm above the soil surface</tissue>
    </source>
</reference>
<dbReference type="AlphaFoldDB" id="A0A0A8YYL3"/>